<reference evidence="3 4" key="1">
    <citation type="submission" date="2011-08" db="EMBL/GenBank/DDBJ databases">
        <authorList>
            <person name="Liu Z.J."/>
            <person name="Shi F.L."/>
            <person name="Lu J.Q."/>
            <person name="Li M."/>
            <person name="Wang Z.L."/>
        </authorList>
    </citation>
    <scope>NUCLEOTIDE SEQUENCE [LARGE SCALE GENOMIC DNA]</scope>
    <source>
        <strain evidence="3 4">USNM 41457</strain>
    </source>
</reference>
<dbReference type="Proteomes" id="UP000003163">
    <property type="component" value="Unassembled WGS sequence"/>
</dbReference>
<dbReference type="VEuPathDB" id="MicrosporidiaDB:EDEG_03255"/>
<proteinExistence type="predicted"/>
<comment type="caution">
    <text evidence="3">The sequence shown here is derived from an EMBL/GenBank/DDBJ whole genome shotgun (WGS) entry which is preliminary data.</text>
</comment>
<accession>J9DI51</accession>
<evidence type="ECO:0000256" key="2">
    <source>
        <dbReference type="SAM" id="Phobius"/>
    </source>
</evidence>
<dbReference type="AlphaFoldDB" id="J9DI51"/>
<sequence length="212" mass="25091">MKKNSYKNQIYTEKLSESDNANKVEDNLYYESRFNDSKLIDDFAISNAFYHFAMIYNKFMQLMKTTFTITLLYLLLDFENIFIDKIEMTIFQAAYEIAKIFFVTMNLVAIVYFLIRHNRKKIKKKPKRNHLYKTISNNQENCKKDLYNNPNESEMAHSGILMSSKNNSSVIRIDSTNNMKNKNEAESKNSVSEDNNYVQENENIKIKKINMI</sequence>
<keyword evidence="2" id="KW-0472">Membrane</keyword>
<keyword evidence="2" id="KW-0812">Transmembrane</keyword>
<dbReference type="InParanoid" id="J9DI51"/>
<evidence type="ECO:0000256" key="1">
    <source>
        <dbReference type="SAM" id="MobiDB-lite"/>
    </source>
</evidence>
<feature type="transmembrane region" description="Helical" evidence="2">
    <location>
        <begin position="96"/>
        <end position="115"/>
    </location>
</feature>
<feature type="region of interest" description="Disordered" evidence="1">
    <location>
        <begin position="176"/>
        <end position="196"/>
    </location>
</feature>
<gene>
    <name evidence="3" type="ORF">EDEG_03255</name>
</gene>
<dbReference type="EMBL" id="AFBI03000078">
    <property type="protein sequence ID" value="EJW02305.1"/>
    <property type="molecule type" value="Genomic_DNA"/>
</dbReference>
<evidence type="ECO:0000313" key="4">
    <source>
        <dbReference type="Proteomes" id="UP000003163"/>
    </source>
</evidence>
<reference evidence="4" key="2">
    <citation type="submission" date="2015-07" db="EMBL/GenBank/DDBJ databases">
        <title>Contrasting host-pathogen interactions and genome evolution in two generalist and specialist microsporidian pathogens of mosquitoes.</title>
        <authorList>
            <consortium name="The Broad Institute Genomics Platform"/>
            <consortium name="The Broad Institute Genome Sequencing Center for Infectious Disease"/>
            <person name="Cuomo C.A."/>
            <person name="Sanscrainte N.D."/>
            <person name="Goldberg J.M."/>
            <person name="Heiman D."/>
            <person name="Young S."/>
            <person name="Zeng Q."/>
            <person name="Becnel J.J."/>
            <person name="Birren B.W."/>
        </authorList>
    </citation>
    <scope>NUCLEOTIDE SEQUENCE [LARGE SCALE GENOMIC DNA]</scope>
    <source>
        <strain evidence="4">USNM 41457</strain>
    </source>
</reference>
<organism evidence="3 4">
    <name type="scientific">Edhazardia aedis (strain USNM 41457)</name>
    <name type="common">Microsporidian parasite</name>
    <dbReference type="NCBI Taxonomy" id="1003232"/>
    <lineage>
        <taxon>Eukaryota</taxon>
        <taxon>Fungi</taxon>
        <taxon>Fungi incertae sedis</taxon>
        <taxon>Microsporidia</taxon>
        <taxon>Edhazardia</taxon>
    </lineage>
</organism>
<protein>
    <submittedName>
        <fullName evidence="3">Uncharacterized protein</fullName>
    </submittedName>
</protein>
<keyword evidence="4" id="KW-1185">Reference proteome</keyword>
<name>J9DI51_EDHAE</name>
<keyword evidence="2" id="KW-1133">Transmembrane helix</keyword>
<dbReference type="HOGENOM" id="CLU_1299689_0_0_1"/>
<evidence type="ECO:0000313" key="3">
    <source>
        <dbReference type="EMBL" id="EJW02305.1"/>
    </source>
</evidence>